<dbReference type="PANTHER" id="PTHR31218">
    <property type="entry name" value="WAT1-RELATED PROTEIN"/>
    <property type="match status" value="1"/>
</dbReference>
<organism evidence="5 6">
    <name type="scientific">Durio zibethinus</name>
    <name type="common">Durian</name>
    <dbReference type="NCBI Taxonomy" id="66656"/>
    <lineage>
        <taxon>Eukaryota</taxon>
        <taxon>Viridiplantae</taxon>
        <taxon>Streptophyta</taxon>
        <taxon>Embryophyta</taxon>
        <taxon>Tracheophyta</taxon>
        <taxon>Spermatophyta</taxon>
        <taxon>Magnoliopsida</taxon>
        <taxon>eudicotyledons</taxon>
        <taxon>Gunneridae</taxon>
        <taxon>Pentapetalae</taxon>
        <taxon>rosids</taxon>
        <taxon>malvids</taxon>
        <taxon>Malvales</taxon>
        <taxon>Malvaceae</taxon>
        <taxon>Helicteroideae</taxon>
        <taxon>Durio</taxon>
    </lineage>
</organism>
<gene>
    <name evidence="6" type="primary">LOC111283566</name>
</gene>
<accession>A0A6P5XJ95</accession>
<dbReference type="GeneID" id="111283566"/>
<reference evidence="6" key="1">
    <citation type="submission" date="2025-08" db="UniProtKB">
        <authorList>
            <consortium name="RefSeq"/>
        </authorList>
    </citation>
    <scope>IDENTIFICATION</scope>
    <source>
        <tissue evidence="6">Fruit stalk</tissue>
    </source>
</reference>
<feature type="compositionally biased region" description="Basic and acidic residues" evidence="4">
    <location>
        <begin position="212"/>
        <end position="221"/>
    </location>
</feature>
<evidence type="ECO:0000256" key="1">
    <source>
        <dbReference type="ARBA" id="ARBA00022692"/>
    </source>
</evidence>
<dbReference type="KEGG" id="dzi:111283566"/>
<proteinExistence type="predicted"/>
<keyword evidence="3" id="KW-0472">Membrane</keyword>
<dbReference type="InterPro" id="IPR030184">
    <property type="entry name" value="WAT1-related"/>
</dbReference>
<dbReference type="AlphaFoldDB" id="A0A6P5XJ95"/>
<dbReference type="GO" id="GO:0016020">
    <property type="term" value="C:membrane"/>
    <property type="evidence" value="ECO:0007669"/>
    <property type="project" value="InterPro"/>
</dbReference>
<name>A0A6P5XJ95_DURZI</name>
<evidence type="ECO:0000256" key="3">
    <source>
        <dbReference type="ARBA" id="ARBA00023136"/>
    </source>
</evidence>
<keyword evidence="2" id="KW-1133">Transmembrane helix</keyword>
<sequence length="248" mass="27649">MTCTLKATFARYKPHLSMILGQILSAIVYFITEAAFNQGLNPHVYVTYRLGLAGLKIKAKVDISTVFGVICGFFLGVETRNPSVFCKDYKQLKRRFDEQYSSCSWCRMEVFDVKSPRGIAKILGTLISLAGVTVFTLYKGPALQNLWDAPIDMKRLSIHENWVKGSILTIASCIACSSCMDGLPWGSTIGCICCVLTAQTGSMVYHHVRKGKEKDQSHNKSQEQYSSVSDKIKEIDKEEVVLAVKEEP</sequence>
<evidence type="ECO:0000256" key="2">
    <source>
        <dbReference type="ARBA" id="ARBA00022989"/>
    </source>
</evidence>
<keyword evidence="5" id="KW-1185">Reference proteome</keyword>
<evidence type="ECO:0000256" key="4">
    <source>
        <dbReference type="SAM" id="MobiDB-lite"/>
    </source>
</evidence>
<dbReference type="RefSeq" id="XP_022727877.1">
    <property type="nucleotide sequence ID" value="XM_022872142.1"/>
</dbReference>
<keyword evidence="1" id="KW-0812">Transmembrane</keyword>
<evidence type="ECO:0000313" key="5">
    <source>
        <dbReference type="Proteomes" id="UP000515121"/>
    </source>
</evidence>
<feature type="region of interest" description="Disordered" evidence="4">
    <location>
        <begin position="209"/>
        <end position="231"/>
    </location>
</feature>
<evidence type="ECO:0000313" key="6">
    <source>
        <dbReference type="RefSeq" id="XP_022727877.1"/>
    </source>
</evidence>
<dbReference type="GO" id="GO:0022857">
    <property type="term" value="F:transmembrane transporter activity"/>
    <property type="evidence" value="ECO:0007669"/>
    <property type="project" value="InterPro"/>
</dbReference>
<dbReference type="Proteomes" id="UP000515121">
    <property type="component" value="Unplaced"/>
</dbReference>
<protein>
    <submittedName>
        <fullName evidence="6">WAT1-related protein At4g08290-like</fullName>
    </submittedName>
</protein>
<dbReference type="OrthoDB" id="1728340at2759"/>